<keyword evidence="2" id="KW-1185">Reference proteome</keyword>
<comment type="caution">
    <text evidence="1">The sequence shown here is derived from an EMBL/GenBank/DDBJ whole genome shotgun (WGS) entry which is preliminary data.</text>
</comment>
<protein>
    <submittedName>
        <fullName evidence="1">Uncharacterized protein</fullName>
    </submittedName>
</protein>
<accession>A0AAV4VRE5</accession>
<dbReference type="AlphaFoldDB" id="A0AAV4VRE5"/>
<reference evidence="1 2" key="1">
    <citation type="submission" date="2021-06" db="EMBL/GenBank/DDBJ databases">
        <title>Caerostris extrusa draft genome.</title>
        <authorList>
            <person name="Kono N."/>
            <person name="Arakawa K."/>
        </authorList>
    </citation>
    <scope>NUCLEOTIDE SEQUENCE [LARGE SCALE GENOMIC DNA]</scope>
</reference>
<evidence type="ECO:0000313" key="1">
    <source>
        <dbReference type="EMBL" id="GIY72344.1"/>
    </source>
</evidence>
<gene>
    <name evidence="1" type="ORF">CEXT_260051</name>
</gene>
<name>A0AAV4VRE5_CAEEX</name>
<proteinExistence type="predicted"/>
<evidence type="ECO:0000313" key="2">
    <source>
        <dbReference type="Proteomes" id="UP001054945"/>
    </source>
</evidence>
<organism evidence="1 2">
    <name type="scientific">Caerostris extrusa</name>
    <name type="common">Bark spider</name>
    <name type="synonym">Caerostris bankana</name>
    <dbReference type="NCBI Taxonomy" id="172846"/>
    <lineage>
        <taxon>Eukaryota</taxon>
        <taxon>Metazoa</taxon>
        <taxon>Ecdysozoa</taxon>
        <taxon>Arthropoda</taxon>
        <taxon>Chelicerata</taxon>
        <taxon>Arachnida</taxon>
        <taxon>Araneae</taxon>
        <taxon>Araneomorphae</taxon>
        <taxon>Entelegynae</taxon>
        <taxon>Araneoidea</taxon>
        <taxon>Araneidae</taxon>
        <taxon>Caerostris</taxon>
    </lineage>
</organism>
<dbReference type="EMBL" id="BPLR01014936">
    <property type="protein sequence ID" value="GIY72344.1"/>
    <property type="molecule type" value="Genomic_DNA"/>
</dbReference>
<sequence>MEGNMIPFITCQESAPTQKKATKVGLRKEVGTHVHTTHLGARPERKRHDKLLQMPSFTIRFGSDYTERMCNYNHVFLLVDKLKPTGQSWILKPRSYFKTATDWPIIDHKCRILLQRLRPTDIKPL</sequence>
<dbReference type="Proteomes" id="UP001054945">
    <property type="component" value="Unassembled WGS sequence"/>
</dbReference>